<organism evidence="1 2">
    <name type="scientific">Actinomycetospora corticicola</name>
    <dbReference type="NCBI Taxonomy" id="663602"/>
    <lineage>
        <taxon>Bacteria</taxon>
        <taxon>Bacillati</taxon>
        <taxon>Actinomycetota</taxon>
        <taxon>Actinomycetes</taxon>
        <taxon>Pseudonocardiales</taxon>
        <taxon>Pseudonocardiaceae</taxon>
        <taxon>Actinomycetospora</taxon>
    </lineage>
</organism>
<protein>
    <submittedName>
        <fullName evidence="1">Uncharacterized protein</fullName>
    </submittedName>
</protein>
<gene>
    <name evidence="1" type="ORF">BJ983_004087</name>
</gene>
<reference evidence="1 2" key="1">
    <citation type="submission" date="2020-07" db="EMBL/GenBank/DDBJ databases">
        <title>Sequencing the genomes of 1000 actinobacteria strains.</title>
        <authorList>
            <person name="Klenk H.-P."/>
        </authorList>
    </citation>
    <scope>NUCLEOTIDE SEQUENCE [LARGE SCALE GENOMIC DNA]</scope>
    <source>
        <strain evidence="1 2">DSM 45772</strain>
    </source>
</reference>
<accession>A0A7Y9DZ00</accession>
<dbReference type="EMBL" id="JACCBN010000001">
    <property type="protein sequence ID" value="NYD37985.1"/>
    <property type="molecule type" value="Genomic_DNA"/>
</dbReference>
<dbReference type="RefSeq" id="WP_179795490.1">
    <property type="nucleotide sequence ID" value="NZ_BAABHP010000020.1"/>
</dbReference>
<name>A0A7Y9DZ00_9PSEU</name>
<dbReference type="AlphaFoldDB" id="A0A7Y9DZ00"/>
<evidence type="ECO:0000313" key="2">
    <source>
        <dbReference type="Proteomes" id="UP000535890"/>
    </source>
</evidence>
<evidence type="ECO:0000313" key="1">
    <source>
        <dbReference type="EMBL" id="NYD37985.1"/>
    </source>
</evidence>
<sequence length="97" mass="10063">MSAPGAGAPGEEKFNPWSVVHLVFDHLAGQGLHPVLGEVGDPSEPAAELLRAMGIVPGDPSWARGQDATQIQDRLAEIRSLFDPVPGGDGTPASGER</sequence>
<proteinExistence type="predicted"/>
<comment type="caution">
    <text evidence="1">The sequence shown here is derived from an EMBL/GenBank/DDBJ whole genome shotgun (WGS) entry which is preliminary data.</text>
</comment>
<dbReference type="Proteomes" id="UP000535890">
    <property type="component" value="Unassembled WGS sequence"/>
</dbReference>
<keyword evidence="2" id="KW-1185">Reference proteome</keyword>